<dbReference type="EMBL" id="KV475669">
    <property type="protein sequence ID" value="OCT55716.1"/>
    <property type="molecule type" value="Genomic_DNA"/>
</dbReference>
<accession>A0A974GYX0</accession>
<dbReference type="Proteomes" id="UP000694892">
    <property type="component" value="Unassembled WGS sequence"/>
</dbReference>
<reference evidence="2" key="1">
    <citation type="submission" date="2016-05" db="EMBL/GenBank/DDBJ databases">
        <title>WGS assembly of Xenopus laevis.</title>
        <authorList>
            <person name="Session A."/>
            <person name="Uno Y."/>
            <person name="Kwon T."/>
            <person name="Chapman J."/>
            <person name="Toyoda A."/>
            <person name="Takahashi S."/>
            <person name="Fukui A."/>
            <person name="Hikosaka A."/>
            <person name="Putnam N."/>
            <person name="Stites J."/>
            <person name="Van Heeringen S."/>
            <person name="Quigley I."/>
            <person name="Heinz S."/>
            <person name="Hellsten U."/>
            <person name="Lyons J."/>
            <person name="Suzuki A."/>
            <person name="Kondo M."/>
            <person name="Ogino H."/>
            <person name="Ochi H."/>
            <person name="Bogdanovic O."/>
            <person name="Lister R."/>
            <person name="Georgiou G."/>
            <person name="Paranjpe S."/>
            <person name="Van Kruijsbergen I."/>
            <person name="Mozaffari S."/>
            <person name="Shu S."/>
            <person name="Schmutz J."/>
            <person name="Jenkins J."/>
            <person name="Grimwood J."/>
            <person name="Carlson J."/>
            <person name="Mitros T."/>
            <person name="Simakov O."/>
            <person name="Heald R."/>
            <person name="Miller K."/>
            <person name="Haudenschild C."/>
            <person name="Kuroki Y."/>
            <person name="Tanaka T."/>
            <person name="Michiue T."/>
            <person name="Watanabe M."/>
            <person name="Kinoshita T."/>
            <person name="Ohta Y."/>
            <person name="Mawaribuchi S."/>
            <person name="Suzuki Y."/>
            <person name="Haramoto Y."/>
            <person name="Yamamoto T."/>
            <person name="Takagi C."/>
            <person name="Kitzman J."/>
            <person name="Shendure J."/>
            <person name="Nakayama T."/>
            <person name="Izutsu Y."/>
            <person name="Robert J."/>
            <person name="Dichmann D."/>
            <person name="Flajnik M."/>
            <person name="Houston D."/>
            <person name="Marcotte E."/>
            <person name="Wallingford J."/>
            <person name="Ito Y."/>
            <person name="Asashima M."/>
            <person name="Ueno N."/>
            <person name="Matsuda Y."/>
            <person name="Jan Veenstra G."/>
            <person name="Fujiyama A."/>
            <person name="Harland R."/>
            <person name="Taira M."/>
            <person name="Rokhsar D.S."/>
        </authorList>
    </citation>
    <scope>NUCLEOTIDE SEQUENCE</scope>
    <source>
        <strain evidence="2">J</strain>
        <tissue evidence="2">Blood</tissue>
    </source>
</reference>
<name>A0A974GYX0_XENLA</name>
<proteinExistence type="predicted"/>
<feature type="region of interest" description="Disordered" evidence="1">
    <location>
        <begin position="35"/>
        <end position="59"/>
    </location>
</feature>
<organism evidence="2">
    <name type="scientific">Xenopus laevis</name>
    <name type="common">African clawed frog</name>
    <dbReference type="NCBI Taxonomy" id="8355"/>
    <lineage>
        <taxon>Eukaryota</taxon>
        <taxon>Metazoa</taxon>
        <taxon>Chordata</taxon>
        <taxon>Craniata</taxon>
        <taxon>Vertebrata</taxon>
        <taxon>Euteleostomi</taxon>
        <taxon>Amphibia</taxon>
        <taxon>Batrachia</taxon>
        <taxon>Anura</taxon>
        <taxon>Pipoidea</taxon>
        <taxon>Pipidae</taxon>
        <taxon>Xenopodinae</taxon>
        <taxon>Xenopus</taxon>
        <taxon>Xenopus</taxon>
    </lineage>
</organism>
<gene>
    <name evidence="2" type="ORF">XELAEV_18004625mg</name>
</gene>
<evidence type="ECO:0000256" key="1">
    <source>
        <dbReference type="SAM" id="MobiDB-lite"/>
    </source>
</evidence>
<dbReference type="AlphaFoldDB" id="A0A974GYX0"/>
<sequence length="69" mass="7632">MSPCQYKSIPVDHSQQPIPARLSMNFPIRTQCRGGCAPQRTKTAVRRSKHSQGLPGQPDDAKQCWAALV</sequence>
<evidence type="ECO:0000313" key="2">
    <source>
        <dbReference type="EMBL" id="OCT55716.1"/>
    </source>
</evidence>
<protein>
    <submittedName>
        <fullName evidence="2">Uncharacterized protein</fullName>
    </submittedName>
</protein>